<feature type="region of interest" description="Disordered" evidence="8">
    <location>
        <begin position="417"/>
        <end position="443"/>
    </location>
</feature>
<evidence type="ECO:0000259" key="9">
    <source>
        <dbReference type="PROSITE" id="PS51782"/>
    </source>
</evidence>
<keyword evidence="6" id="KW-0788">Thiol protease</keyword>
<accession>A0ABW8IBJ1</accession>
<feature type="domain" description="LysM" evidence="9">
    <location>
        <begin position="305"/>
        <end position="348"/>
    </location>
</feature>
<dbReference type="CDD" id="cd00118">
    <property type="entry name" value="LysM"/>
    <property type="match status" value="7"/>
</dbReference>
<dbReference type="Pfam" id="PF01476">
    <property type="entry name" value="LysM"/>
    <property type="match status" value="7"/>
</dbReference>
<keyword evidence="3" id="KW-0732">Signal</keyword>
<dbReference type="Gene3D" id="3.90.1720.10">
    <property type="entry name" value="endopeptidase domain like (from Nostoc punctiforme)"/>
    <property type="match status" value="1"/>
</dbReference>
<dbReference type="InterPro" id="IPR036779">
    <property type="entry name" value="LysM_dom_sf"/>
</dbReference>
<dbReference type="PROSITE" id="PS51782">
    <property type="entry name" value="LYSM"/>
    <property type="match status" value="7"/>
</dbReference>
<feature type="domain" description="LysM" evidence="9">
    <location>
        <begin position="26"/>
        <end position="69"/>
    </location>
</feature>
<dbReference type="Proteomes" id="UP001619911">
    <property type="component" value="Unassembled WGS sequence"/>
</dbReference>
<evidence type="ECO:0000256" key="3">
    <source>
        <dbReference type="ARBA" id="ARBA00022729"/>
    </source>
</evidence>
<sequence length="628" mass="66324">MKKTLFTLSTAAVFSAGTAVVVEASEQHTVKHGETLYSIAQQYHTDVTTLKSLNDLGSDELKVNQVLTVTQSVVKTSAPASPSSETHIVQTGETLYSIAKHYQIGEEELNQLNGLKDSSIYAGQKLKVSGQPPAAAEKQPAVQHPLPAAESHTKAAKPALPAPVKQMSVTGTYIVQSGDTLGAIAKAYGMDVAELQQLNALKNYTVYAGQKLKVSGKPSSANQQPTTNTRAVASGTYTVKSGDSLGAIAKAYNISVSQLQQLNGLNSYLIYAGQTLKVSGKPSTASPAPVQAKPSAPAETPSSSGIYIVKSGDSLSLIAKNHKMSVADLKRLNQLTSDAIYVGQKLKVSGQSSPTAPSAPPKPSAPTDTSSSSGVYIVKSGDSLSLIAKKHKMSVAELKQLNKLTSDAIYVGQKLKVSGQPSSAAPSTPPKPSTPSEPPSSSGIYIVKSGDSLSAIAKKHKMSVAELKQLNKLASDAIFVGQKLKVTNEGTGNSGAPSNKPVVSNPSFSVSGLIGEAKKHLNTPYVWGGVEPSGFDCSGFIYYVFNKAGKNIPRVSTEGYYSRSYYVDKPQAGDLVFFANTYKKGISHMGIYIGGNQFIQASSSQGITITSLDNSYFKQRFDSFKRFY</sequence>
<name>A0ABW8IBJ1_9BACI</name>
<feature type="domain" description="LysM" evidence="9">
    <location>
        <begin position="443"/>
        <end position="486"/>
    </location>
</feature>
<comment type="caution">
    <text evidence="11">The sequence shown here is derived from an EMBL/GenBank/DDBJ whole genome shotgun (WGS) entry which is preliminary data.</text>
</comment>
<dbReference type="SUPFAM" id="SSF54001">
    <property type="entry name" value="Cysteine proteinases"/>
    <property type="match status" value="1"/>
</dbReference>
<dbReference type="InterPro" id="IPR018392">
    <property type="entry name" value="LysM"/>
</dbReference>
<dbReference type="PROSITE" id="PS51935">
    <property type="entry name" value="NLPC_P60"/>
    <property type="match status" value="1"/>
</dbReference>
<keyword evidence="12" id="KW-1185">Reference proteome</keyword>
<evidence type="ECO:0000256" key="6">
    <source>
        <dbReference type="ARBA" id="ARBA00022807"/>
    </source>
</evidence>
<dbReference type="PANTHER" id="PTHR33734">
    <property type="entry name" value="LYSM DOMAIN-CONTAINING GPI-ANCHORED PROTEIN 2"/>
    <property type="match status" value="1"/>
</dbReference>
<feature type="compositionally biased region" description="Pro residues" evidence="8">
    <location>
        <begin position="427"/>
        <end position="438"/>
    </location>
</feature>
<gene>
    <name evidence="11" type="ORF">QYG89_11915</name>
</gene>
<evidence type="ECO:0000256" key="1">
    <source>
        <dbReference type="ARBA" id="ARBA00007074"/>
    </source>
</evidence>
<feature type="domain" description="NlpC/P60" evidence="10">
    <location>
        <begin position="507"/>
        <end position="628"/>
    </location>
</feature>
<feature type="domain" description="LysM" evidence="9">
    <location>
        <begin position="374"/>
        <end position="417"/>
    </location>
</feature>
<evidence type="ECO:0000256" key="5">
    <source>
        <dbReference type="ARBA" id="ARBA00022801"/>
    </source>
</evidence>
<feature type="region of interest" description="Disordered" evidence="8">
    <location>
        <begin position="131"/>
        <end position="150"/>
    </location>
</feature>
<protein>
    <submittedName>
        <fullName evidence="11">LysM peptidoglycan-binding domain-containing protein</fullName>
    </submittedName>
</protein>
<evidence type="ECO:0000313" key="12">
    <source>
        <dbReference type="Proteomes" id="UP001619911"/>
    </source>
</evidence>
<keyword evidence="4" id="KW-0677">Repeat</keyword>
<proteinExistence type="inferred from homology"/>
<dbReference type="PANTHER" id="PTHR33734:SF22">
    <property type="entry name" value="MEMBRANE-BOUND LYTIC MUREIN TRANSGLYCOSYLASE D"/>
    <property type="match status" value="1"/>
</dbReference>
<evidence type="ECO:0000256" key="2">
    <source>
        <dbReference type="ARBA" id="ARBA00022670"/>
    </source>
</evidence>
<dbReference type="InterPro" id="IPR038765">
    <property type="entry name" value="Papain-like_cys_pep_sf"/>
</dbReference>
<evidence type="ECO:0000256" key="8">
    <source>
        <dbReference type="SAM" id="MobiDB-lite"/>
    </source>
</evidence>
<feature type="region of interest" description="Disordered" evidence="8">
    <location>
        <begin position="349"/>
        <end position="373"/>
    </location>
</feature>
<comment type="similarity">
    <text evidence="1">Belongs to the peptidase C40 family.</text>
</comment>
<reference evidence="11 12" key="1">
    <citation type="submission" date="2023-07" db="EMBL/GenBank/DDBJ databases">
        <title>Bacillus lucianemedeirus sp. nov, a new species isolated from an immunobiological production facility.</title>
        <authorList>
            <person name="Costa L.V."/>
            <person name="Miranda R.V.S.L."/>
            <person name="Brandao M.L.L."/>
            <person name="Reis C.M.F."/>
            <person name="Frazao A.M."/>
            <person name="Cruz F.V."/>
            <person name="Baio P.V.P."/>
            <person name="Veras J.F.C."/>
            <person name="Ramos J.N."/>
            <person name="Vieira V."/>
        </authorList>
    </citation>
    <scope>NUCLEOTIDE SEQUENCE [LARGE SCALE GENOMIC DNA]</scope>
    <source>
        <strain evidence="11 12">B190/17</strain>
    </source>
</reference>
<evidence type="ECO:0000313" key="11">
    <source>
        <dbReference type="EMBL" id="MFK2826360.1"/>
    </source>
</evidence>
<keyword evidence="7" id="KW-0961">Cell wall biogenesis/degradation</keyword>
<evidence type="ECO:0000259" key="10">
    <source>
        <dbReference type="PROSITE" id="PS51935"/>
    </source>
</evidence>
<dbReference type="Pfam" id="PF00877">
    <property type="entry name" value="NLPC_P60"/>
    <property type="match status" value="1"/>
</dbReference>
<evidence type="ECO:0000256" key="7">
    <source>
        <dbReference type="ARBA" id="ARBA00023316"/>
    </source>
</evidence>
<dbReference type="EMBL" id="JAUIYO010000009">
    <property type="protein sequence ID" value="MFK2826360.1"/>
    <property type="molecule type" value="Genomic_DNA"/>
</dbReference>
<keyword evidence="5" id="KW-0378">Hydrolase</keyword>
<dbReference type="InterPro" id="IPR000064">
    <property type="entry name" value="NLP_P60_dom"/>
</dbReference>
<feature type="domain" description="LysM" evidence="9">
    <location>
        <begin position="171"/>
        <end position="214"/>
    </location>
</feature>
<dbReference type="SMART" id="SM00257">
    <property type="entry name" value="LysM"/>
    <property type="match status" value="7"/>
</dbReference>
<dbReference type="RefSeq" id="WP_404317619.1">
    <property type="nucleotide sequence ID" value="NZ_JAUIYO010000009.1"/>
</dbReference>
<feature type="domain" description="LysM" evidence="9">
    <location>
        <begin position="235"/>
        <end position="278"/>
    </location>
</feature>
<feature type="region of interest" description="Disordered" evidence="8">
    <location>
        <begin position="281"/>
        <end position="303"/>
    </location>
</feature>
<dbReference type="SUPFAM" id="SSF54106">
    <property type="entry name" value="LysM domain"/>
    <property type="match status" value="7"/>
</dbReference>
<dbReference type="Gene3D" id="3.10.350.10">
    <property type="entry name" value="LysM domain"/>
    <property type="match status" value="7"/>
</dbReference>
<keyword evidence="2" id="KW-0645">Protease</keyword>
<evidence type="ECO:0000256" key="4">
    <source>
        <dbReference type="ARBA" id="ARBA00022737"/>
    </source>
</evidence>
<organism evidence="11 12">
    <name type="scientific">Bacillus lumedeiriae</name>
    <dbReference type="NCBI Taxonomy" id="3058829"/>
    <lineage>
        <taxon>Bacteria</taxon>
        <taxon>Bacillati</taxon>
        <taxon>Bacillota</taxon>
        <taxon>Bacilli</taxon>
        <taxon>Bacillales</taxon>
        <taxon>Bacillaceae</taxon>
        <taxon>Bacillus</taxon>
    </lineage>
</organism>
<feature type="domain" description="LysM" evidence="9">
    <location>
        <begin position="85"/>
        <end position="128"/>
    </location>
</feature>